<evidence type="ECO:0000313" key="1">
    <source>
        <dbReference type="EMBL" id="GGK33958.1"/>
    </source>
</evidence>
<proteinExistence type="predicted"/>
<evidence type="ECO:0008006" key="3">
    <source>
        <dbReference type="Google" id="ProtNLM"/>
    </source>
</evidence>
<name>A0A917V3W1_9NOCA</name>
<reference evidence="1" key="2">
    <citation type="submission" date="2020-09" db="EMBL/GenBank/DDBJ databases">
        <authorList>
            <person name="Sun Q."/>
            <person name="Zhou Y."/>
        </authorList>
    </citation>
    <scope>NUCLEOTIDE SEQUENCE</scope>
    <source>
        <strain evidence="1">CGMCC 4.7278</strain>
    </source>
</reference>
<accession>A0A917V3W1</accession>
<sequence length="336" mass="36880">MLTKPEIENLFSAVPDASRSAVLRTRMNEQLLSDLAKYTTIAAKVFPVAAERVEAILPVVDPTAKLSPLLYVIHHDVRNGLQNQNAPAVGSALSRLIGAIEKGSGSAPSRLTAGNIVGDALDGSLIETIVRELPADGDGQLAQVLPARSAEYRRARRWFEEGLTVMQDVDPELFGELGQYGAELRLFTGTHARGVTSVKAFGQILLRVPDESEYEQGPLYFLDHITHETSHLALHSMMNVDRLISNGFTSVHDAPIRKDKRPLYGIYHATFVLSRIVRVLARVAKQVPSERCDRLRDIQLERFRKGHATVMGNAELTVAGRAVMDSCARLVEDAIG</sequence>
<reference evidence="1" key="1">
    <citation type="journal article" date="2014" name="Int. J. Syst. Evol. Microbiol.">
        <title>Complete genome sequence of Corynebacterium casei LMG S-19264T (=DSM 44701T), isolated from a smear-ripened cheese.</title>
        <authorList>
            <consortium name="US DOE Joint Genome Institute (JGI-PGF)"/>
            <person name="Walter F."/>
            <person name="Albersmeier A."/>
            <person name="Kalinowski J."/>
            <person name="Ruckert C."/>
        </authorList>
    </citation>
    <scope>NUCLEOTIDE SEQUENCE</scope>
    <source>
        <strain evidence="1">CGMCC 4.7278</strain>
    </source>
</reference>
<protein>
    <recommendedName>
        <fullName evidence="3">HEXXH motif domain-containing protein</fullName>
    </recommendedName>
</protein>
<gene>
    <name evidence="1" type="ORF">GCM10011591_02050</name>
</gene>
<dbReference type="RefSeq" id="WP_188826807.1">
    <property type="nucleotide sequence ID" value="NZ_BMMW01000001.1"/>
</dbReference>
<dbReference type="InterPro" id="IPR026337">
    <property type="entry name" value="AKG_HExxH"/>
</dbReference>
<dbReference type="AlphaFoldDB" id="A0A917V3W1"/>
<comment type="caution">
    <text evidence="1">The sequence shown here is derived from an EMBL/GenBank/DDBJ whole genome shotgun (WGS) entry which is preliminary data.</text>
</comment>
<evidence type="ECO:0000313" key="2">
    <source>
        <dbReference type="Proteomes" id="UP000612956"/>
    </source>
</evidence>
<keyword evidence="2" id="KW-1185">Reference proteome</keyword>
<dbReference type="NCBIfam" id="TIGR04267">
    <property type="entry name" value="mod_HExxH"/>
    <property type="match status" value="1"/>
</dbReference>
<dbReference type="Proteomes" id="UP000612956">
    <property type="component" value="Unassembled WGS sequence"/>
</dbReference>
<dbReference type="EMBL" id="BMMW01000001">
    <property type="protein sequence ID" value="GGK33958.1"/>
    <property type="molecule type" value="Genomic_DNA"/>
</dbReference>
<organism evidence="1 2">
    <name type="scientific">Nocardia camponoti</name>
    <dbReference type="NCBI Taxonomy" id="1616106"/>
    <lineage>
        <taxon>Bacteria</taxon>
        <taxon>Bacillati</taxon>
        <taxon>Actinomycetota</taxon>
        <taxon>Actinomycetes</taxon>
        <taxon>Mycobacteriales</taxon>
        <taxon>Nocardiaceae</taxon>
        <taxon>Nocardia</taxon>
    </lineage>
</organism>